<evidence type="ECO:0000256" key="4">
    <source>
        <dbReference type="HAMAP-Rule" id="MF_01343"/>
    </source>
</evidence>
<dbReference type="GO" id="GO:0006412">
    <property type="term" value="P:translation"/>
    <property type="evidence" value="ECO:0007669"/>
    <property type="project" value="UniProtKB-UniRule"/>
</dbReference>
<evidence type="ECO:0000256" key="1">
    <source>
        <dbReference type="ARBA" id="ARBA00022980"/>
    </source>
</evidence>
<accession>A0A068DNY9</accession>
<protein>
    <recommendedName>
        <fullName evidence="4">Small ribosomal subunit protein uS15</fullName>
    </recommendedName>
</protein>
<dbReference type="HAMAP" id="MF_01343_B">
    <property type="entry name" value="Ribosomal_uS15_B"/>
    <property type="match status" value="1"/>
</dbReference>
<dbReference type="NCBIfam" id="TIGR00952">
    <property type="entry name" value="S15_bact"/>
    <property type="match status" value="1"/>
</dbReference>
<dbReference type="Gene3D" id="1.10.287.10">
    <property type="entry name" value="S15/NS1, RNA-binding"/>
    <property type="match status" value="1"/>
</dbReference>
<dbReference type="OrthoDB" id="9799262at2"/>
<evidence type="ECO:0000256" key="6">
    <source>
        <dbReference type="RuleBase" id="RU004524"/>
    </source>
</evidence>
<sequence>MYLTTEKKKEIFEKFGTLVTNTGSSEGQIALLTQRIKHMTEHLKKHRKDFHTQKSLINLVGKRRKLLKYIKNFDINRYRIIIKELNLRK</sequence>
<comment type="subunit">
    <text evidence="3 4">Part of the 30S ribosomal subunit. Forms a bridge to the 50S subunit in the 70S ribosome, contacting the 23S rRNA.</text>
</comment>
<comment type="function">
    <text evidence="4">Forms an intersubunit bridge (bridge B4) with the 23S rRNA of the 50S subunit in the ribosome.</text>
</comment>
<dbReference type="STRING" id="1415657.FNIIJ_191"/>
<dbReference type="AlphaFoldDB" id="A0A068DNY9"/>
<organism evidence="7 8">
    <name type="scientific">Candidatus Walczuchella monophlebidarum</name>
    <dbReference type="NCBI Taxonomy" id="1415657"/>
    <lineage>
        <taxon>Bacteria</taxon>
        <taxon>Pseudomonadati</taxon>
        <taxon>Bacteroidota</taxon>
        <taxon>Flavobacteriia</taxon>
        <taxon>Flavobacteriales</taxon>
        <taxon>Candidatus Walczuchella</taxon>
    </lineage>
</organism>
<proteinExistence type="inferred from homology"/>
<dbReference type="SUPFAM" id="SSF47060">
    <property type="entry name" value="S15/NS1 RNA-binding domain"/>
    <property type="match status" value="1"/>
</dbReference>
<dbReference type="GO" id="GO:0019843">
    <property type="term" value="F:rRNA binding"/>
    <property type="evidence" value="ECO:0007669"/>
    <property type="project" value="UniProtKB-UniRule"/>
</dbReference>
<dbReference type="CDD" id="cd00353">
    <property type="entry name" value="Ribosomal_S15p_S13e"/>
    <property type="match status" value="1"/>
</dbReference>
<dbReference type="EMBL" id="CP006873">
    <property type="protein sequence ID" value="AID37465.1"/>
    <property type="molecule type" value="Genomic_DNA"/>
</dbReference>
<evidence type="ECO:0000313" key="8">
    <source>
        <dbReference type="Proteomes" id="UP000027148"/>
    </source>
</evidence>
<dbReference type="Pfam" id="PF00312">
    <property type="entry name" value="Ribosomal_S15"/>
    <property type="match status" value="1"/>
</dbReference>
<dbReference type="Gene3D" id="6.10.250.3130">
    <property type="match status" value="1"/>
</dbReference>
<comment type="function">
    <text evidence="4 6">One of the primary rRNA binding proteins, it binds directly to 16S rRNA where it helps nucleate assembly of the platform of the 30S subunit by binding and bridging several RNA helices of the 16S rRNA.</text>
</comment>
<keyword evidence="4 6" id="KW-0694">RNA-binding</keyword>
<dbReference type="Proteomes" id="UP000027148">
    <property type="component" value="Chromosome"/>
</dbReference>
<evidence type="ECO:0000313" key="7">
    <source>
        <dbReference type="EMBL" id="AID37465.1"/>
    </source>
</evidence>
<dbReference type="InterPro" id="IPR005290">
    <property type="entry name" value="Ribosomal_uS15_bac-type"/>
</dbReference>
<dbReference type="SMART" id="SM01387">
    <property type="entry name" value="Ribosomal_S15"/>
    <property type="match status" value="1"/>
</dbReference>
<keyword evidence="2 4" id="KW-0687">Ribonucleoprotein</keyword>
<dbReference type="InterPro" id="IPR009068">
    <property type="entry name" value="uS15_NS1_RNA-bd_sf"/>
</dbReference>
<keyword evidence="1 4" id="KW-0689">Ribosomal protein</keyword>
<dbReference type="RefSeq" id="WP_038436191.1">
    <property type="nucleotide sequence ID" value="NZ_CP006873.1"/>
</dbReference>
<reference evidence="7 8" key="1">
    <citation type="journal article" date="2014" name="Genome Biol. Evol.">
        <title>Genome sequence of "Candidatus Walczuchella monophlebidarum" the flavobacterial endosymbiont of Llaveia axin axin (Hemiptera: Coccoidea: Monophlebidae).</title>
        <authorList>
            <person name="Rosas-Perez T."/>
            <person name="Rosenblueth M."/>
            <person name="Rincon-Rosales R."/>
            <person name="Mora J."/>
            <person name="Martinez-Romero E."/>
        </authorList>
    </citation>
    <scope>NUCLEOTIDE SEQUENCE [LARGE SCALE GENOMIC DNA]</scope>
    <source>
        <strain evidence="7">FNIIJ</strain>
    </source>
</reference>
<keyword evidence="8" id="KW-1185">Reference proteome</keyword>
<dbReference type="GO" id="GO:0022627">
    <property type="term" value="C:cytosolic small ribosomal subunit"/>
    <property type="evidence" value="ECO:0007669"/>
    <property type="project" value="TreeGrafter"/>
</dbReference>
<dbReference type="InterPro" id="IPR000589">
    <property type="entry name" value="Ribosomal_uS15"/>
</dbReference>
<comment type="similarity">
    <text evidence="4 5">Belongs to the universal ribosomal protein uS15 family.</text>
</comment>
<evidence type="ECO:0000256" key="3">
    <source>
        <dbReference type="ARBA" id="ARBA00064542"/>
    </source>
</evidence>
<evidence type="ECO:0000256" key="5">
    <source>
        <dbReference type="RuleBase" id="RU003919"/>
    </source>
</evidence>
<evidence type="ECO:0000256" key="2">
    <source>
        <dbReference type="ARBA" id="ARBA00023274"/>
    </source>
</evidence>
<keyword evidence="4 6" id="KW-0699">rRNA-binding</keyword>
<dbReference type="HOGENOM" id="CLU_148518_0_0_10"/>
<dbReference type="PROSITE" id="PS00362">
    <property type="entry name" value="RIBOSOMAL_S15"/>
    <property type="match status" value="1"/>
</dbReference>
<dbReference type="FunFam" id="1.10.287.10:FF:000002">
    <property type="entry name" value="30S ribosomal protein S15"/>
    <property type="match status" value="1"/>
</dbReference>
<dbReference type="PANTHER" id="PTHR23321">
    <property type="entry name" value="RIBOSOMAL PROTEIN S15, BACTERIAL AND ORGANELLAR"/>
    <property type="match status" value="1"/>
</dbReference>
<dbReference type="KEGG" id="elv:FNIIJ_191"/>
<dbReference type="GO" id="GO:0003735">
    <property type="term" value="F:structural constituent of ribosome"/>
    <property type="evidence" value="ECO:0007669"/>
    <property type="project" value="InterPro"/>
</dbReference>
<gene>
    <name evidence="4 7" type="primary">rpsO</name>
    <name evidence="7" type="ORF">FNIIJ_191</name>
</gene>
<name>A0A068DNY9_9FLAO</name>
<dbReference type="PANTHER" id="PTHR23321:SF26">
    <property type="entry name" value="SMALL RIBOSOMAL SUBUNIT PROTEIN US15M"/>
    <property type="match status" value="1"/>
</dbReference>